<protein>
    <submittedName>
        <fullName evidence="2">TMV resistance protein N-like</fullName>
    </submittedName>
</protein>
<accession>A0A314UNH8</accession>
<feature type="compositionally biased region" description="Basic and acidic residues" evidence="1">
    <location>
        <begin position="87"/>
        <end position="116"/>
    </location>
</feature>
<evidence type="ECO:0000313" key="3">
    <source>
        <dbReference type="Proteomes" id="UP000250321"/>
    </source>
</evidence>
<feature type="region of interest" description="Disordered" evidence="1">
    <location>
        <begin position="74"/>
        <end position="116"/>
    </location>
</feature>
<dbReference type="Proteomes" id="UP000250321">
    <property type="component" value="Unassembled WGS sequence"/>
</dbReference>
<dbReference type="EMBL" id="PJQY01003346">
    <property type="protein sequence ID" value="PQM38202.1"/>
    <property type="molecule type" value="Genomic_DNA"/>
</dbReference>
<reference evidence="2 3" key="1">
    <citation type="submission" date="2018-02" db="EMBL/GenBank/DDBJ databases">
        <title>Draft genome of wild Prunus yedoensis var. nudiflora.</title>
        <authorList>
            <person name="Baek S."/>
            <person name="Kim J.-H."/>
            <person name="Choi K."/>
            <person name="Kim G.-B."/>
            <person name="Cho A."/>
            <person name="Jang H."/>
            <person name="Shin C.-H."/>
            <person name="Yu H.-J."/>
            <person name="Mun J.-H."/>
        </authorList>
    </citation>
    <scope>NUCLEOTIDE SEQUENCE [LARGE SCALE GENOMIC DNA]</scope>
    <source>
        <strain evidence="3">cv. Jeju island</strain>
        <tissue evidence="2">Leaf</tissue>
    </source>
</reference>
<name>A0A314UNH8_PRUYE</name>
<proteinExistence type="predicted"/>
<sequence length="149" mass="16896">MFNKTGSNMLKTSSNIKECGARLVYERDLEEFSGILKIPKRNQFWRQKFCRNRFFSFVESKIFSLSPEAGPIGSGLWQWSNDESDAGSDRSDEADKTGSDSCDDNHEPGSGSDIERILHQVALMTTMNQEVIDSSDDDDEPISKRFKKV</sequence>
<gene>
    <name evidence="2" type="ORF">Pyn_39626</name>
</gene>
<feature type="region of interest" description="Disordered" evidence="1">
    <location>
        <begin position="128"/>
        <end position="149"/>
    </location>
</feature>
<dbReference type="AlphaFoldDB" id="A0A314UNH8"/>
<keyword evidence="3" id="KW-1185">Reference proteome</keyword>
<organism evidence="2 3">
    <name type="scientific">Prunus yedoensis var. nudiflora</name>
    <dbReference type="NCBI Taxonomy" id="2094558"/>
    <lineage>
        <taxon>Eukaryota</taxon>
        <taxon>Viridiplantae</taxon>
        <taxon>Streptophyta</taxon>
        <taxon>Embryophyta</taxon>
        <taxon>Tracheophyta</taxon>
        <taxon>Spermatophyta</taxon>
        <taxon>Magnoliopsida</taxon>
        <taxon>eudicotyledons</taxon>
        <taxon>Gunneridae</taxon>
        <taxon>Pentapetalae</taxon>
        <taxon>rosids</taxon>
        <taxon>fabids</taxon>
        <taxon>Rosales</taxon>
        <taxon>Rosaceae</taxon>
        <taxon>Amygdaloideae</taxon>
        <taxon>Amygdaleae</taxon>
        <taxon>Prunus</taxon>
    </lineage>
</organism>
<comment type="caution">
    <text evidence="2">The sequence shown here is derived from an EMBL/GenBank/DDBJ whole genome shotgun (WGS) entry which is preliminary data.</text>
</comment>
<evidence type="ECO:0000313" key="2">
    <source>
        <dbReference type="EMBL" id="PQM38202.1"/>
    </source>
</evidence>
<evidence type="ECO:0000256" key="1">
    <source>
        <dbReference type="SAM" id="MobiDB-lite"/>
    </source>
</evidence>